<gene>
    <name evidence="1" type="ORF">HKW66_Vig0033060</name>
</gene>
<evidence type="ECO:0000313" key="2">
    <source>
        <dbReference type="Proteomes" id="UP000743370"/>
    </source>
</evidence>
<organism evidence="1 2">
    <name type="scientific">Phaseolus angularis</name>
    <name type="common">Azuki bean</name>
    <name type="synonym">Vigna angularis</name>
    <dbReference type="NCBI Taxonomy" id="3914"/>
    <lineage>
        <taxon>Eukaryota</taxon>
        <taxon>Viridiplantae</taxon>
        <taxon>Streptophyta</taxon>
        <taxon>Embryophyta</taxon>
        <taxon>Tracheophyta</taxon>
        <taxon>Spermatophyta</taxon>
        <taxon>Magnoliopsida</taxon>
        <taxon>eudicotyledons</taxon>
        <taxon>Gunneridae</taxon>
        <taxon>Pentapetalae</taxon>
        <taxon>rosids</taxon>
        <taxon>fabids</taxon>
        <taxon>Fabales</taxon>
        <taxon>Fabaceae</taxon>
        <taxon>Papilionoideae</taxon>
        <taxon>50 kb inversion clade</taxon>
        <taxon>NPAAA clade</taxon>
        <taxon>indigoferoid/millettioid clade</taxon>
        <taxon>Phaseoleae</taxon>
        <taxon>Vigna</taxon>
    </lineage>
</organism>
<protein>
    <submittedName>
        <fullName evidence="1">Uncharacterized protein</fullName>
    </submittedName>
</protein>
<comment type="caution">
    <text evidence="1">The sequence shown here is derived from an EMBL/GenBank/DDBJ whole genome shotgun (WGS) entry which is preliminary data.</text>
</comment>
<accession>A0A8T0L946</accession>
<reference evidence="1 2" key="1">
    <citation type="submission" date="2020-05" db="EMBL/GenBank/DDBJ databases">
        <title>Vigna angularis (adzuki bean) Var. LongXiaoDou No. 4 denovo assembly.</title>
        <authorList>
            <person name="Xiang H."/>
        </authorList>
    </citation>
    <scope>NUCLEOTIDE SEQUENCE [LARGE SCALE GENOMIC DNA]</scope>
    <source>
        <tissue evidence="1">Leaf</tissue>
    </source>
</reference>
<dbReference type="AlphaFoldDB" id="A0A8T0L946"/>
<name>A0A8T0L946_PHAAN</name>
<dbReference type="Proteomes" id="UP000743370">
    <property type="component" value="Unassembled WGS sequence"/>
</dbReference>
<sequence>MKRLLAHGGTLFMCFWLVQFVGVNWVSRCRDCDFLVHVFGMEFLVCRLGISIRFLLDGGEARHMVCIDGGNGDMVA</sequence>
<evidence type="ECO:0000313" key="1">
    <source>
        <dbReference type="EMBL" id="KAG2408484.1"/>
    </source>
</evidence>
<proteinExistence type="predicted"/>
<dbReference type="EMBL" id="JABFOF010000001">
    <property type="protein sequence ID" value="KAG2408484.1"/>
    <property type="molecule type" value="Genomic_DNA"/>
</dbReference>